<evidence type="ECO:0000313" key="1">
    <source>
        <dbReference type="EMBL" id="MCV3271166.1"/>
    </source>
</evidence>
<dbReference type="Gene3D" id="3.40.50.1820">
    <property type="entry name" value="alpha/beta hydrolase"/>
    <property type="match status" value="1"/>
</dbReference>
<dbReference type="Proteomes" id="UP001208690">
    <property type="component" value="Unassembled WGS sequence"/>
</dbReference>
<dbReference type="SUPFAM" id="SSF53474">
    <property type="entry name" value="alpha/beta-Hydrolases"/>
    <property type="match status" value="1"/>
</dbReference>
<keyword evidence="1" id="KW-0378">Hydrolase</keyword>
<dbReference type="PANTHER" id="PTHR36513">
    <property type="entry name" value="ABC TRANSMEMBRANE TYPE-1 DOMAIN-CONTAINING PROTEIN"/>
    <property type="match status" value="1"/>
</dbReference>
<evidence type="ECO:0000313" key="2">
    <source>
        <dbReference type="Proteomes" id="UP001208690"/>
    </source>
</evidence>
<organism evidence="1 2">
    <name type="scientific">Roseobacter sinensis</name>
    <dbReference type="NCBI Taxonomy" id="2931391"/>
    <lineage>
        <taxon>Bacteria</taxon>
        <taxon>Pseudomonadati</taxon>
        <taxon>Pseudomonadota</taxon>
        <taxon>Alphaproteobacteria</taxon>
        <taxon>Rhodobacterales</taxon>
        <taxon>Roseobacteraceae</taxon>
        <taxon>Roseobacter</taxon>
    </lineage>
</organism>
<dbReference type="InterPro" id="IPR010297">
    <property type="entry name" value="DUF900_hydrolase"/>
</dbReference>
<sequence length="307" mass="34244">MTLFFTRRTYNAAKKKFTNNPAALTRFVQITNGPDSRGRWSGGAISQSDWLREVKHEASSNEITIYVHGFNTDQIDMLRRLDKIKNGLRAQGNRGAVIGYDWPSDGKVFSYDQDRNRVKDTAHFLVSDGILPLLAMSPRPKINLIAHSMGAYVILRGFSNFDDAAGPGASAWRANEVAFLSGDVARNWLGKGAWGALLLSHRARRFTNYYSEGDRVLPISAFTDGFRKRVGRDGLPSITEKTHFDVNATPQYLRDVPPGKRSKARSHRWWFDSSTLYADIAQTFAGQAPGSLATRQDLGEDDLALIS</sequence>
<proteinExistence type="predicted"/>
<dbReference type="PANTHER" id="PTHR36513:SF1">
    <property type="entry name" value="TRANSMEMBRANE PROTEIN"/>
    <property type="match status" value="1"/>
</dbReference>
<name>A0ABT3BC58_9RHOB</name>
<keyword evidence="2" id="KW-1185">Reference proteome</keyword>
<protein>
    <submittedName>
        <fullName evidence="1">Alpha/beta hydrolase</fullName>
    </submittedName>
</protein>
<accession>A0ABT3BC58</accession>
<dbReference type="Pfam" id="PF05990">
    <property type="entry name" value="DUF900"/>
    <property type="match status" value="1"/>
</dbReference>
<comment type="caution">
    <text evidence="1">The sequence shown here is derived from an EMBL/GenBank/DDBJ whole genome shotgun (WGS) entry which is preliminary data.</text>
</comment>
<dbReference type="GO" id="GO:0016787">
    <property type="term" value="F:hydrolase activity"/>
    <property type="evidence" value="ECO:0007669"/>
    <property type="project" value="UniProtKB-KW"/>
</dbReference>
<reference evidence="1 2" key="1">
    <citation type="submission" date="2022-04" db="EMBL/GenBank/DDBJ databases">
        <title>Roseobacter sp. WL0113 is a bacterium isolated from neritic sediment.</title>
        <authorList>
            <person name="Wang L."/>
            <person name="He W."/>
            <person name="Zhang D.-F."/>
        </authorList>
    </citation>
    <scope>NUCLEOTIDE SEQUENCE [LARGE SCALE GENOMIC DNA]</scope>
    <source>
        <strain evidence="1 2">WL0113</strain>
    </source>
</reference>
<dbReference type="InterPro" id="IPR029058">
    <property type="entry name" value="AB_hydrolase_fold"/>
</dbReference>
<gene>
    <name evidence="1" type="ORF">MUB52_06980</name>
</gene>
<dbReference type="RefSeq" id="WP_263843480.1">
    <property type="nucleotide sequence ID" value="NZ_JALIEB010000003.1"/>
</dbReference>
<dbReference type="EMBL" id="JALIEB010000003">
    <property type="protein sequence ID" value="MCV3271166.1"/>
    <property type="molecule type" value="Genomic_DNA"/>
</dbReference>